<evidence type="ECO:0000259" key="13">
    <source>
        <dbReference type="Pfam" id="PF02910"/>
    </source>
</evidence>
<dbReference type="EC" id="1.4.3.16" evidence="4"/>
<feature type="domain" description="Fumarate reductase/succinate dehydrogenase flavoprotein-like C-terminal" evidence="13">
    <location>
        <begin position="487"/>
        <end position="586"/>
    </location>
</feature>
<sequence>MSAIISIHHFPVIVLGSGISGMCAALKAGLKKGQECETATALISQGDESLTNTYLAQGGIAAALKDIDSPYQHYKDTLQASSGLTNPDIVHMLAEGGPETIDQLEQLGVEFDKDQRGDYKLAKEGAHSYRRILRCGGDRSGQQIAVKLADKIINCPYIARFNCHKLLKLLVIQGTCMGAITLDDEGEFHLFFSDSTILATGGYGGLFEKTSNQPGALGDAIGEALLQGATVADLEFVQFHPTGLEIKDIPSQGKETNHYPASNYYYPAFTNQYPLISEAVRGEKALLINDTGRRIMDGVHPLEELAPRDVVSATIYQYQQAGSRVYLDATHLNTGYVEQRFPGISSMLKKYGLDLARDRIPVTPAAHYTIGGILTPFGISTGIKGLFAAGEATSSGVHGANRLASNSLLEGAFFGFMAGKRALELHLHYKEKSRSNSSERTLFNNHEKNKFIKQIQKNFSQAVEHLTDNDKDVFFHDSDFNQKFIAQIQNIMWTKAGVIRDESKLQEGLIQLKTLEQEYFKSLPKNLQKLQQHNLQLSPLPKVILLAKKIIEASLRRRENRGVHKRREYLQIPEQNPDKFLFRQAYNISKGWFKYDNGSYRLVR</sequence>
<evidence type="ECO:0000256" key="1">
    <source>
        <dbReference type="ARBA" id="ARBA00001974"/>
    </source>
</evidence>
<reference evidence="14 15" key="1">
    <citation type="submission" date="2008-04" db="EMBL/GenBank/DDBJ databases">
        <title>Complete sequence of chromosome of Natranaerobius thermophilus JW/NM-WN-LF.</title>
        <authorList>
            <consortium name="US DOE Joint Genome Institute"/>
            <person name="Copeland A."/>
            <person name="Lucas S."/>
            <person name="Lapidus A."/>
            <person name="Glavina del Rio T."/>
            <person name="Dalin E."/>
            <person name="Tice H."/>
            <person name="Bruce D."/>
            <person name="Goodwin L."/>
            <person name="Pitluck S."/>
            <person name="Chertkov O."/>
            <person name="Brettin T."/>
            <person name="Detter J.C."/>
            <person name="Han C."/>
            <person name="Kuske C.R."/>
            <person name="Schmutz J."/>
            <person name="Larimer F."/>
            <person name="Land M."/>
            <person name="Hauser L."/>
            <person name="Kyrpides N."/>
            <person name="Lykidis A."/>
            <person name="Mesbah N.M."/>
            <person name="Wiegel J."/>
        </authorList>
    </citation>
    <scope>NUCLEOTIDE SEQUENCE [LARGE SCALE GENOMIC DNA]</scope>
    <source>
        <strain evidence="15">ATCC BAA-1301 / DSM 18059 / JW/NM-WN-LF</strain>
    </source>
</reference>
<dbReference type="SUPFAM" id="SSF51905">
    <property type="entry name" value="FAD/NAD(P)-binding domain"/>
    <property type="match status" value="1"/>
</dbReference>
<dbReference type="PRINTS" id="PR00368">
    <property type="entry name" value="FADPNR"/>
</dbReference>
<dbReference type="PANTHER" id="PTHR42716">
    <property type="entry name" value="L-ASPARTATE OXIDASE"/>
    <property type="match status" value="1"/>
</dbReference>
<dbReference type="Gene3D" id="3.50.50.60">
    <property type="entry name" value="FAD/NAD(P)-binding domain"/>
    <property type="match status" value="2"/>
</dbReference>
<keyword evidence="15" id="KW-1185">Reference proteome</keyword>
<protein>
    <recommendedName>
        <fullName evidence="5">L-aspartate oxidase</fullName>
        <ecNumber evidence="4">1.4.3.16</ecNumber>
    </recommendedName>
    <alternativeName>
        <fullName evidence="10">Quinolinate synthase B</fullName>
    </alternativeName>
</protein>
<evidence type="ECO:0000256" key="3">
    <source>
        <dbReference type="ARBA" id="ARBA00008562"/>
    </source>
</evidence>
<dbReference type="InterPro" id="IPR003953">
    <property type="entry name" value="FAD-dep_OxRdtase_2_FAD-bd"/>
</dbReference>
<evidence type="ECO:0000259" key="12">
    <source>
        <dbReference type="Pfam" id="PF00890"/>
    </source>
</evidence>
<dbReference type="Pfam" id="PF00890">
    <property type="entry name" value="FAD_binding_2"/>
    <property type="match status" value="1"/>
</dbReference>
<evidence type="ECO:0000256" key="7">
    <source>
        <dbReference type="ARBA" id="ARBA00022642"/>
    </source>
</evidence>
<evidence type="ECO:0000256" key="4">
    <source>
        <dbReference type="ARBA" id="ARBA00012173"/>
    </source>
</evidence>
<dbReference type="SUPFAM" id="SSF46977">
    <property type="entry name" value="Succinate dehydrogenase/fumarate reductase flavoprotein C-terminal domain"/>
    <property type="match status" value="1"/>
</dbReference>
<accession>B2A0U9</accession>
<dbReference type="FunFam" id="3.90.700.10:FF:000002">
    <property type="entry name" value="L-aspartate oxidase"/>
    <property type="match status" value="1"/>
</dbReference>
<evidence type="ECO:0000256" key="5">
    <source>
        <dbReference type="ARBA" id="ARBA00021901"/>
    </source>
</evidence>
<keyword evidence="6" id="KW-0285">Flavoprotein</keyword>
<dbReference type="InterPro" id="IPR015939">
    <property type="entry name" value="Fum_Rdtase/Succ_DH_flav-like_C"/>
</dbReference>
<dbReference type="Proteomes" id="UP000001683">
    <property type="component" value="Chromosome"/>
</dbReference>
<keyword evidence="7" id="KW-0662">Pyridine nucleotide biosynthesis</keyword>
<dbReference type="UniPathway" id="UPA00253">
    <property type="reaction ID" value="UER00326"/>
</dbReference>
<dbReference type="GO" id="GO:0034628">
    <property type="term" value="P:'de novo' NAD+ biosynthetic process from L-aspartate"/>
    <property type="evidence" value="ECO:0007669"/>
    <property type="project" value="TreeGrafter"/>
</dbReference>
<name>B2A0U9_NATTJ</name>
<dbReference type="InterPro" id="IPR037099">
    <property type="entry name" value="Fum_R/Succ_DH_flav-like_C_sf"/>
</dbReference>
<dbReference type="HOGENOM" id="CLU_014312_3_2_9"/>
<dbReference type="FunCoup" id="B2A0U9">
    <property type="interactions" value="312"/>
</dbReference>
<comment type="similarity">
    <text evidence="3">Belongs to the FAD-dependent oxidoreductase 2 family. NadB subfamily.</text>
</comment>
<dbReference type="GO" id="GO:0033765">
    <property type="term" value="F:steroid dehydrogenase activity, acting on the CH-CH group of donors"/>
    <property type="evidence" value="ECO:0007669"/>
    <property type="project" value="UniProtKB-ARBA"/>
</dbReference>
<evidence type="ECO:0000256" key="2">
    <source>
        <dbReference type="ARBA" id="ARBA00004950"/>
    </source>
</evidence>
<dbReference type="RefSeq" id="WP_012448827.1">
    <property type="nucleotide sequence ID" value="NC_010718.1"/>
</dbReference>
<dbReference type="OrthoDB" id="9806724at2"/>
<reference evidence="14 15" key="2">
    <citation type="journal article" date="2011" name="J. Bacteriol.">
        <title>Complete genome sequence of the anaerobic, halophilic alkalithermophile Natranaerobius thermophilus JW/NM-WN-LF.</title>
        <authorList>
            <person name="Zhao B."/>
            <person name="Mesbah N.M."/>
            <person name="Dalin E."/>
            <person name="Goodwin L."/>
            <person name="Nolan M."/>
            <person name="Pitluck S."/>
            <person name="Chertkov O."/>
            <person name="Brettin T.S."/>
            <person name="Han J."/>
            <person name="Larimer F.W."/>
            <person name="Land M.L."/>
            <person name="Hauser L."/>
            <person name="Kyrpides N."/>
            <person name="Wiegel J."/>
        </authorList>
    </citation>
    <scope>NUCLEOTIDE SEQUENCE [LARGE SCALE GENOMIC DNA]</scope>
    <source>
        <strain evidence="15">ATCC BAA-1301 / DSM 18059 / JW/NM-WN-LF</strain>
    </source>
</reference>
<evidence type="ECO:0000256" key="6">
    <source>
        <dbReference type="ARBA" id="ARBA00022630"/>
    </source>
</evidence>
<dbReference type="Pfam" id="PF02910">
    <property type="entry name" value="Succ_DH_flav_C"/>
    <property type="match status" value="1"/>
</dbReference>
<dbReference type="InterPro" id="IPR027477">
    <property type="entry name" value="Succ_DH/fumarate_Rdtase_cat_sf"/>
</dbReference>
<dbReference type="AlphaFoldDB" id="B2A0U9"/>
<dbReference type="KEGG" id="nth:Nther_2414"/>
<evidence type="ECO:0000256" key="10">
    <source>
        <dbReference type="ARBA" id="ARBA00030386"/>
    </source>
</evidence>
<keyword evidence="8" id="KW-0274">FAD</keyword>
<evidence type="ECO:0000313" key="15">
    <source>
        <dbReference type="Proteomes" id="UP000001683"/>
    </source>
</evidence>
<comment type="catalytic activity">
    <reaction evidence="11">
        <text>L-aspartate + O2 = iminosuccinate + H2O2</text>
        <dbReference type="Rhea" id="RHEA:25876"/>
        <dbReference type="ChEBI" id="CHEBI:15379"/>
        <dbReference type="ChEBI" id="CHEBI:16240"/>
        <dbReference type="ChEBI" id="CHEBI:29991"/>
        <dbReference type="ChEBI" id="CHEBI:77875"/>
        <dbReference type="EC" id="1.4.3.16"/>
    </reaction>
    <physiologicalReaction direction="left-to-right" evidence="11">
        <dbReference type="Rhea" id="RHEA:25877"/>
    </physiologicalReaction>
</comment>
<proteinExistence type="inferred from homology"/>
<keyword evidence="9 14" id="KW-0560">Oxidoreductase</keyword>
<evidence type="ECO:0000256" key="8">
    <source>
        <dbReference type="ARBA" id="ARBA00022827"/>
    </source>
</evidence>
<dbReference type="GO" id="GO:0008734">
    <property type="term" value="F:L-aspartate oxidase activity"/>
    <property type="evidence" value="ECO:0007669"/>
    <property type="project" value="UniProtKB-EC"/>
</dbReference>
<dbReference type="InParanoid" id="B2A0U9"/>
<dbReference type="EMBL" id="CP001034">
    <property type="protein sequence ID" value="ACB85979.1"/>
    <property type="molecule type" value="Genomic_DNA"/>
</dbReference>
<evidence type="ECO:0000256" key="11">
    <source>
        <dbReference type="ARBA" id="ARBA00048305"/>
    </source>
</evidence>
<dbReference type="InterPro" id="IPR036188">
    <property type="entry name" value="FAD/NAD-bd_sf"/>
</dbReference>
<evidence type="ECO:0000256" key="9">
    <source>
        <dbReference type="ARBA" id="ARBA00023002"/>
    </source>
</evidence>
<dbReference type="InterPro" id="IPR005288">
    <property type="entry name" value="NadB"/>
</dbReference>
<comment type="cofactor">
    <cofactor evidence="1">
        <name>FAD</name>
        <dbReference type="ChEBI" id="CHEBI:57692"/>
    </cofactor>
</comment>
<dbReference type="SUPFAM" id="SSF56425">
    <property type="entry name" value="Succinate dehydrogenase/fumarate reductase flavoprotein, catalytic domain"/>
    <property type="match status" value="1"/>
</dbReference>
<dbReference type="Gene3D" id="1.20.58.100">
    <property type="entry name" value="Fumarate reductase/succinate dehydrogenase flavoprotein-like, C-terminal domain"/>
    <property type="match status" value="1"/>
</dbReference>
<feature type="domain" description="FAD-dependent oxidoreductase 2 FAD-binding" evidence="12">
    <location>
        <begin position="12"/>
        <end position="408"/>
    </location>
</feature>
<comment type="pathway">
    <text evidence="2">Cofactor biosynthesis; NAD(+) biosynthesis; iminoaspartate from L-aspartate (oxidase route): step 1/1.</text>
</comment>
<evidence type="ECO:0000313" key="14">
    <source>
        <dbReference type="EMBL" id="ACB85979.1"/>
    </source>
</evidence>
<dbReference type="PANTHER" id="PTHR42716:SF2">
    <property type="entry name" value="L-ASPARTATE OXIDASE, CHLOROPLASTIC"/>
    <property type="match status" value="1"/>
</dbReference>
<organism evidence="14 15">
    <name type="scientific">Natranaerobius thermophilus (strain ATCC BAA-1301 / DSM 18059 / JW/NM-WN-LF)</name>
    <dbReference type="NCBI Taxonomy" id="457570"/>
    <lineage>
        <taxon>Bacteria</taxon>
        <taxon>Bacillati</taxon>
        <taxon>Bacillota</taxon>
        <taxon>Clostridia</taxon>
        <taxon>Natranaerobiales</taxon>
        <taxon>Natranaerobiaceae</taxon>
        <taxon>Natranaerobius</taxon>
    </lineage>
</organism>
<dbReference type="Gene3D" id="3.90.700.10">
    <property type="entry name" value="Succinate dehydrogenase/fumarate reductase flavoprotein, catalytic domain"/>
    <property type="match status" value="1"/>
</dbReference>
<gene>
    <name evidence="14" type="ordered locus">Nther_2414</name>
</gene>
<dbReference type="eggNOG" id="COG0029">
    <property type="taxonomic scope" value="Bacteria"/>
</dbReference>
<dbReference type="STRING" id="457570.Nther_2414"/>